<protein>
    <submittedName>
        <fullName evidence="1">Uncharacterized protein</fullName>
    </submittedName>
</protein>
<evidence type="ECO:0000313" key="2">
    <source>
        <dbReference type="Proteomes" id="UP000290289"/>
    </source>
</evidence>
<organism evidence="1 2">
    <name type="scientific">Malus domestica</name>
    <name type="common">Apple</name>
    <name type="synonym">Pyrus malus</name>
    <dbReference type="NCBI Taxonomy" id="3750"/>
    <lineage>
        <taxon>Eukaryota</taxon>
        <taxon>Viridiplantae</taxon>
        <taxon>Streptophyta</taxon>
        <taxon>Embryophyta</taxon>
        <taxon>Tracheophyta</taxon>
        <taxon>Spermatophyta</taxon>
        <taxon>Magnoliopsida</taxon>
        <taxon>eudicotyledons</taxon>
        <taxon>Gunneridae</taxon>
        <taxon>Pentapetalae</taxon>
        <taxon>rosids</taxon>
        <taxon>fabids</taxon>
        <taxon>Rosales</taxon>
        <taxon>Rosaceae</taxon>
        <taxon>Amygdaloideae</taxon>
        <taxon>Maleae</taxon>
        <taxon>Malus</taxon>
    </lineage>
</organism>
<dbReference type="AlphaFoldDB" id="A0A498JXA1"/>
<accession>A0A498JXA1</accession>
<dbReference type="Proteomes" id="UP000290289">
    <property type="component" value="Chromosome 5"/>
</dbReference>
<dbReference type="EMBL" id="RDQH01000331">
    <property type="protein sequence ID" value="RXH99567.1"/>
    <property type="molecule type" value="Genomic_DNA"/>
</dbReference>
<reference evidence="1 2" key="1">
    <citation type="submission" date="2018-10" db="EMBL/GenBank/DDBJ databases">
        <title>A high-quality apple genome assembly.</title>
        <authorList>
            <person name="Hu J."/>
        </authorList>
    </citation>
    <scope>NUCLEOTIDE SEQUENCE [LARGE SCALE GENOMIC DNA]</scope>
    <source>
        <strain evidence="2">cv. HFTH1</strain>
        <tissue evidence="1">Young leaf</tissue>
    </source>
</reference>
<comment type="caution">
    <text evidence="1">The sequence shown here is derived from an EMBL/GenBank/DDBJ whole genome shotgun (WGS) entry which is preliminary data.</text>
</comment>
<gene>
    <name evidence="1" type="ORF">DVH24_021369</name>
</gene>
<proteinExistence type="predicted"/>
<sequence>MKVQQSAFSEPLTNLEIQVGQIVQAINEHQFGEPYIPPKPYVPPIPFPGRFVKQKHDESPIDVLGETVPDIVPSLESFGDDLLPYQEKNKLKLDDESLLPIHHMKEDSELDDEIATLNKFHSSIEIIALATSSTIFEDMLLCKERRKHHHNQVLMEIQHTIFKVPRKKPLIPTKVRRYLDFLPP</sequence>
<keyword evidence="2" id="KW-1185">Reference proteome</keyword>
<evidence type="ECO:0000313" key="1">
    <source>
        <dbReference type="EMBL" id="RXH99567.1"/>
    </source>
</evidence>
<name>A0A498JXA1_MALDO</name>